<dbReference type="Gene3D" id="3.90.1200.10">
    <property type="match status" value="1"/>
</dbReference>
<evidence type="ECO:0000256" key="7">
    <source>
        <dbReference type="ARBA" id="ARBA00022741"/>
    </source>
</evidence>
<evidence type="ECO:0000256" key="6">
    <source>
        <dbReference type="ARBA" id="ARBA00022723"/>
    </source>
</evidence>
<feature type="domain" description="Aminoglycoside phosphotransferase" evidence="11">
    <location>
        <begin position="209"/>
        <end position="518"/>
    </location>
</feature>
<gene>
    <name evidence="12" type="primary">tsaE</name>
    <name evidence="12" type="ORF">ICI42_03555</name>
</gene>
<dbReference type="AlphaFoldDB" id="A0A8J6TXX0"/>
<accession>A0A8J6TXX0</accession>
<evidence type="ECO:0000256" key="5">
    <source>
        <dbReference type="ARBA" id="ARBA00022694"/>
    </source>
</evidence>
<sequence length="596" mass="66007">MAAASVSRPATAAARRWSACFPTRLRACAQRRSRDLAARSLERFLADEAATFSLGEDLAMAIRPGDVLLLDGDLGAGKTTLARSLIRALADNPRLEVPSPTFTLVQSYDTPVPLHHFDLYRLSHGSELDELGFEEMLSDGAVLVEWPDRGDGRFPRDSVHLALEHEGEGRRAMLSGEGPAFERMARSLLMRDFLKSAGYGEARRARFVADASARWYETVDKKGEPRRVLMNSPRLVLGPPVRDGKPYAEIAHTSQTVAAFVALDKVLAEAGVSVPQILAQDLEQGFLLLDHLGTEPFLVDGEPVAERYAAAAELLADLHDIAAPAIFPLTRPPLRSATLSPRGEEVGEGRSTPLLPVGEKVAAQRPDEGAFLTQQGEGKRGWPASIEVAPDVVHVIPPFDRDALMIEVELLLEWYVPAMAGAPAPDVMRRDFLRLWNAALDRLEGKQYGLVLRDYHSPNIVWRDEREGHDRLGILDFQDALIGPVAYDVASLAMDARVTVPEEIEQATVEAYVTARQRAGSFDEDGFREAYAITAAQRNSKILGIFVRLNVRDGKSNYLKHLPRIRDYMRRALAHPALEEMRDFYERNGLLEERST</sequence>
<comment type="subcellular location">
    <subcellularLocation>
        <location evidence="1">Cytoplasm</location>
    </subcellularLocation>
</comment>
<comment type="similarity">
    <text evidence="2">Belongs to the TsaE family.</text>
</comment>
<keyword evidence="7" id="KW-0547">Nucleotide-binding</keyword>
<evidence type="ECO:0000256" key="3">
    <source>
        <dbReference type="ARBA" id="ARBA00019010"/>
    </source>
</evidence>
<dbReference type="Proteomes" id="UP000643405">
    <property type="component" value="Unassembled WGS sequence"/>
</dbReference>
<keyword evidence="13" id="KW-1185">Reference proteome</keyword>
<dbReference type="Gene3D" id="3.40.50.300">
    <property type="entry name" value="P-loop containing nucleotide triphosphate hydrolases"/>
    <property type="match status" value="1"/>
</dbReference>
<dbReference type="GO" id="GO:0002949">
    <property type="term" value="P:tRNA threonylcarbamoyladenosine modification"/>
    <property type="evidence" value="ECO:0007669"/>
    <property type="project" value="InterPro"/>
</dbReference>
<keyword evidence="8" id="KW-0067">ATP-binding</keyword>
<evidence type="ECO:0000313" key="13">
    <source>
        <dbReference type="Proteomes" id="UP000643405"/>
    </source>
</evidence>
<dbReference type="Gene3D" id="3.30.200.20">
    <property type="entry name" value="Phosphorylase Kinase, domain 1"/>
    <property type="match status" value="1"/>
</dbReference>
<evidence type="ECO:0000256" key="9">
    <source>
        <dbReference type="ARBA" id="ARBA00022842"/>
    </source>
</evidence>
<comment type="caution">
    <text evidence="12">The sequence shown here is derived from an EMBL/GenBank/DDBJ whole genome shotgun (WGS) entry which is preliminary data.</text>
</comment>
<dbReference type="GO" id="GO:0005524">
    <property type="term" value="F:ATP binding"/>
    <property type="evidence" value="ECO:0007669"/>
    <property type="project" value="UniProtKB-KW"/>
</dbReference>
<dbReference type="PANTHER" id="PTHR33540:SF2">
    <property type="entry name" value="TRNA THREONYLCARBAMOYLADENOSINE BIOSYNTHESIS PROTEIN TSAE"/>
    <property type="match status" value="1"/>
</dbReference>
<reference evidence="12" key="1">
    <citation type="submission" date="2020-09" db="EMBL/GenBank/DDBJ databases">
        <title>Genome seq and assembly of Tianweitania sp.</title>
        <authorList>
            <person name="Chhetri G."/>
        </authorList>
    </citation>
    <scope>NUCLEOTIDE SEQUENCE</scope>
    <source>
        <strain evidence="12">Rool2</strain>
    </source>
</reference>
<dbReference type="EMBL" id="JACVVX010000001">
    <property type="protein sequence ID" value="MBD0413724.1"/>
    <property type="molecule type" value="Genomic_DNA"/>
</dbReference>
<evidence type="ECO:0000256" key="10">
    <source>
        <dbReference type="ARBA" id="ARBA00032441"/>
    </source>
</evidence>
<dbReference type="InterPro" id="IPR003442">
    <property type="entry name" value="T6A_TsaE"/>
</dbReference>
<dbReference type="InterPro" id="IPR011009">
    <property type="entry name" value="Kinase-like_dom_sf"/>
</dbReference>
<dbReference type="Pfam" id="PF02367">
    <property type="entry name" value="TsaE"/>
    <property type="match status" value="1"/>
</dbReference>
<dbReference type="GO" id="GO:0005737">
    <property type="term" value="C:cytoplasm"/>
    <property type="evidence" value="ECO:0007669"/>
    <property type="project" value="UniProtKB-SubCell"/>
</dbReference>
<evidence type="ECO:0000256" key="2">
    <source>
        <dbReference type="ARBA" id="ARBA00007599"/>
    </source>
</evidence>
<evidence type="ECO:0000256" key="4">
    <source>
        <dbReference type="ARBA" id="ARBA00022490"/>
    </source>
</evidence>
<evidence type="ECO:0000259" key="11">
    <source>
        <dbReference type="Pfam" id="PF01636"/>
    </source>
</evidence>
<evidence type="ECO:0000256" key="8">
    <source>
        <dbReference type="ARBA" id="ARBA00022840"/>
    </source>
</evidence>
<organism evidence="12 13">
    <name type="scientific">Oryzicola mucosus</name>
    <dbReference type="NCBI Taxonomy" id="2767425"/>
    <lineage>
        <taxon>Bacteria</taxon>
        <taxon>Pseudomonadati</taxon>
        <taxon>Pseudomonadota</taxon>
        <taxon>Alphaproteobacteria</taxon>
        <taxon>Hyphomicrobiales</taxon>
        <taxon>Phyllobacteriaceae</taxon>
        <taxon>Oryzicola</taxon>
    </lineage>
</organism>
<dbReference type="GO" id="GO:0046872">
    <property type="term" value="F:metal ion binding"/>
    <property type="evidence" value="ECO:0007669"/>
    <property type="project" value="UniProtKB-KW"/>
</dbReference>
<proteinExistence type="inferred from homology"/>
<dbReference type="SUPFAM" id="SSF56112">
    <property type="entry name" value="Protein kinase-like (PK-like)"/>
    <property type="match status" value="1"/>
</dbReference>
<dbReference type="SUPFAM" id="SSF52540">
    <property type="entry name" value="P-loop containing nucleoside triphosphate hydrolases"/>
    <property type="match status" value="1"/>
</dbReference>
<keyword evidence="4" id="KW-0963">Cytoplasm</keyword>
<keyword evidence="5" id="KW-0819">tRNA processing</keyword>
<protein>
    <recommendedName>
        <fullName evidence="3">tRNA threonylcarbamoyladenosine biosynthesis protein TsaE</fullName>
    </recommendedName>
    <alternativeName>
        <fullName evidence="10">t(6)A37 threonylcarbamoyladenosine biosynthesis protein TsaE</fullName>
    </alternativeName>
</protein>
<dbReference type="NCBIfam" id="TIGR00150">
    <property type="entry name" value="T6A_YjeE"/>
    <property type="match status" value="1"/>
</dbReference>
<evidence type="ECO:0000313" key="12">
    <source>
        <dbReference type="EMBL" id="MBD0413724.1"/>
    </source>
</evidence>
<keyword evidence="9" id="KW-0460">Magnesium</keyword>
<name>A0A8J6TXX0_9HYPH</name>
<dbReference type="PANTHER" id="PTHR33540">
    <property type="entry name" value="TRNA THREONYLCARBAMOYLADENOSINE BIOSYNTHESIS PROTEIN TSAE"/>
    <property type="match status" value="1"/>
</dbReference>
<dbReference type="InterPro" id="IPR027417">
    <property type="entry name" value="P-loop_NTPase"/>
</dbReference>
<dbReference type="Pfam" id="PF01636">
    <property type="entry name" value="APH"/>
    <property type="match status" value="1"/>
</dbReference>
<dbReference type="InterPro" id="IPR002575">
    <property type="entry name" value="Aminoglycoside_PTrfase"/>
</dbReference>
<keyword evidence="6" id="KW-0479">Metal-binding</keyword>
<evidence type="ECO:0000256" key="1">
    <source>
        <dbReference type="ARBA" id="ARBA00004496"/>
    </source>
</evidence>